<keyword evidence="2" id="KW-1133">Transmembrane helix</keyword>
<name>A0A2W0C5F7_9BACL</name>
<protein>
    <submittedName>
        <fullName evidence="3">YtxH domain-containing protein</fullName>
    </submittedName>
</protein>
<gene>
    <name evidence="3" type="ORF">ACINKY_25645</name>
    <name evidence="4" type="ORF">PIL02S_04826</name>
</gene>
<dbReference type="Gene3D" id="1.20.120.20">
    <property type="entry name" value="Apolipoprotein"/>
    <property type="match status" value="1"/>
</dbReference>
<dbReference type="GeneID" id="98575021"/>
<accession>A0A2W0C5F7</accession>
<reference evidence="4 5" key="1">
    <citation type="submission" date="2018-01" db="EMBL/GenBank/DDBJ databases">
        <title>Genome sequence of the PGP bacterium Paenibacillus illinoisensis E3.</title>
        <authorList>
            <person name="Rolli E."/>
            <person name="Marasco R."/>
            <person name="Bessem C."/>
            <person name="Michoud G."/>
            <person name="Gaiarsa S."/>
            <person name="Borin S."/>
            <person name="Daffonchio D."/>
        </authorList>
    </citation>
    <scope>NUCLEOTIDE SEQUENCE [LARGE SCALE GENOMIC DNA]</scope>
    <source>
        <strain evidence="4 5">E3</strain>
    </source>
</reference>
<keyword evidence="2" id="KW-0472">Membrane</keyword>
<evidence type="ECO:0000313" key="5">
    <source>
        <dbReference type="Proteomes" id="UP000247459"/>
    </source>
</evidence>
<dbReference type="Proteomes" id="UP001618531">
    <property type="component" value="Unassembled WGS sequence"/>
</dbReference>
<dbReference type="InterPro" id="IPR052928">
    <property type="entry name" value="Desiccation-related_membrane"/>
</dbReference>
<dbReference type="PANTHER" id="PTHR35792">
    <property type="entry name" value="GENERAL STRESS PROTEIN"/>
    <property type="match status" value="1"/>
</dbReference>
<keyword evidence="6" id="KW-1185">Reference proteome</keyword>
<feature type="compositionally biased region" description="Basic and acidic residues" evidence="1">
    <location>
        <begin position="120"/>
        <end position="135"/>
    </location>
</feature>
<dbReference type="InterPro" id="IPR024623">
    <property type="entry name" value="YtxH"/>
</dbReference>
<dbReference type="OrthoDB" id="2666558at2"/>
<dbReference type="Pfam" id="PF12732">
    <property type="entry name" value="YtxH"/>
    <property type="match status" value="1"/>
</dbReference>
<dbReference type="PANTHER" id="PTHR35792:SF1">
    <property type="entry name" value="SLL0268 PROTEIN"/>
    <property type="match status" value="1"/>
</dbReference>
<feature type="transmembrane region" description="Helical" evidence="2">
    <location>
        <begin position="16"/>
        <end position="35"/>
    </location>
</feature>
<evidence type="ECO:0000313" key="3">
    <source>
        <dbReference type="EMBL" id="MFK0525604.1"/>
    </source>
</evidence>
<dbReference type="AlphaFoldDB" id="A0A2W0C5F7"/>
<evidence type="ECO:0000313" key="4">
    <source>
        <dbReference type="EMBL" id="PYY27317.1"/>
    </source>
</evidence>
<sequence>MNKAEDQYPVQSGSTFAKGIFIGGLLGAAAALLFAPKPGRELRGDLSEKVGMVTDRTKEVAAVVSDKATELAKTVSTKTSDIAKTVNQGRNDVMESVRKASADVADEATKATSEVASASEEAKEDARKELNSTSL</sequence>
<comment type="caution">
    <text evidence="4">The sequence shown here is derived from an EMBL/GenBank/DDBJ whole genome shotgun (WGS) entry which is preliminary data.</text>
</comment>
<proteinExistence type="predicted"/>
<reference evidence="3 6" key="2">
    <citation type="submission" date="2024-11" db="EMBL/GenBank/DDBJ databases">
        <title>Identification and Characterization of a Novel Fosfomycin Bacillithiol Transferase FosB8 in Paenibacillus illinoisensis.</title>
        <authorList>
            <person name="Lu W."/>
        </authorList>
    </citation>
    <scope>NUCLEOTIDE SEQUENCE [LARGE SCALE GENOMIC DNA]</scope>
    <source>
        <strain evidence="3 6">WP77</strain>
    </source>
</reference>
<feature type="region of interest" description="Disordered" evidence="1">
    <location>
        <begin position="99"/>
        <end position="135"/>
    </location>
</feature>
<dbReference type="RefSeq" id="WP_095361789.1">
    <property type="nucleotide sequence ID" value="NZ_JBCNGO010000014.1"/>
</dbReference>
<dbReference type="EMBL" id="PRLG01000022">
    <property type="protein sequence ID" value="PYY27317.1"/>
    <property type="molecule type" value="Genomic_DNA"/>
</dbReference>
<feature type="compositionally biased region" description="Low complexity" evidence="1">
    <location>
        <begin position="110"/>
        <end position="119"/>
    </location>
</feature>
<keyword evidence="2" id="KW-0812">Transmembrane</keyword>
<organism evidence="4 5">
    <name type="scientific">Paenibacillus illinoisensis</name>
    <dbReference type="NCBI Taxonomy" id="59845"/>
    <lineage>
        <taxon>Bacteria</taxon>
        <taxon>Bacillati</taxon>
        <taxon>Bacillota</taxon>
        <taxon>Bacilli</taxon>
        <taxon>Bacillales</taxon>
        <taxon>Paenibacillaceae</taxon>
        <taxon>Paenibacillus</taxon>
    </lineage>
</organism>
<evidence type="ECO:0000313" key="6">
    <source>
        <dbReference type="Proteomes" id="UP001618531"/>
    </source>
</evidence>
<dbReference type="Proteomes" id="UP000247459">
    <property type="component" value="Unassembled WGS sequence"/>
</dbReference>
<evidence type="ECO:0000256" key="2">
    <source>
        <dbReference type="SAM" id="Phobius"/>
    </source>
</evidence>
<evidence type="ECO:0000256" key="1">
    <source>
        <dbReference type="SAM" id="MobiDB-lite"/>
    </source>
</evidence>
<dbReference type="EMBL" id="JBIYSL010000007">
    <property type="protein sequence ID" value="MFK0525604.1"/>
    <property type="molecule type" value="Genomic_DNA"/>
</dbReference>